<sequence length="108" mass="12069">MNGVFSRVFLSRVFNFKILFTVSRLQIAVLAERDGQSPATRRRFPQLRKGGPLRFLQLTATTLPLLGNRRSAGNPAIMAASRENVFSNIISVWGSNLQSLLIPQRKKG</sequence>
<accession>A0AAJ1F7F3</accession>
<comment type="caution">
    <text evidence="1">The sequence shown here is derived from an EMBL/GenBank/DDBJ whole genome shotgun (WGS) entry which is preliminary data.</text>
</comment>
<organism evidence="1 2">
    <name type="scientific">Ciceribacter sichuanensis</name>
    <dbReference type="NCBI Taxonomy" id="2949647"/>
    <lineage>
        <taxon>Bacteria</taxon>
        <taxon>Pseudomonadati</taxon>
        <taxon>Pseudomonadota</taxon>
        <taxon>Alphaproteobacteria</taxon>
        <taxon>Hyphomicrobiales</taxon>
        <taxon>Rhizobiaceae</taxon>
        <taxon>Ciceribacter</taxon>
    </lineage>
</organism>
<evidence type="ECO:0000313" key="1">
    <source>
        <dbReference type="EMBL" id="MCO5957109.1"/>
    </source>
</evidence>
<name>A0AAJ1F7F3_9HYPH</name>
<dbReference type="AlphaFoldDB" id="A0AAJ1F7F3"/>
<reference evidence="1" key="1">
    <citation type="submission" date="2022-06" db="EMBL/GenBank/DDBJ databases">
        <authorList>
            <person name="Sun Q."/>
        </authorList>
    </citation>
    <scope>NUCLEOTIDE SEQUENCE</scope>
    <source>
        <strain evidence="1">S101</strain>
    </source>
</reference>
<protein>
    <submittedName>
        <fullName evidence="1">Uncharacterized protein</fullName>
    </submittedName>
</protein>
<dbReference type="Proteomes" id="UP001155380">
    <property type="component" value="Unassembled WGS sequence"/>
</dbReference>
<dbReference type="RefSeq" id="WP_250915635.1">
    <property type="nucleotide sequence ID" value="NZ_JAMXLX010000002.1"/>
</dbReference>
<evidence type="ECO:0000313" key="2">
    <source>
        <dbReference type="Proteomes" id="UP001155380"/>
    </source>
</evidence>
<proteinExistence type="predicted"/>
<dbReference type="EMBL" id="JAMXLX010000002">
    <property type="protein sequence ID" value="MCO5957109.1"/>
    <property type="molecule type" value="Genomic_DNA"/>
</dbReference>
<gene>
    <name evidence="1" type="ORF">NBH21_10035</name>
</gene>